<reference evidence="3 4" key="1">
    <citation type="submission" date="2022-04" db="EMBL/GenBank/DDBJ databases">
        <title>Chromosome-level reference genomes for two strains of Caenorhabditis briggsae: an improved platform for comparative genomics.</title>
        <authorList>
            <person name="Stevens L."/>
            <person name="Andersen E."/>
        </authorList>
    </citation>
    <scope>NUCLEOTIDE SEQUENCE [LARGE SCALE GENOMIC DNA]</scope>
    <source>
        <strain evidence="3">VX34</strain>
        <tissue evidence="3">Whole-organism</tissue>
    </source>
</reference>
<evidence type="ECO:0000259" key="2">
    <source>
        <dbReference type="PROSITE" id="PS50181"/>
    </source>
</evidence>
<proteinExistence type="predicted"/>
<feature type="region of interest" description="Disordered" evidence="1">
    <location>
        <begin position="453"/>
        <end position="559"/>
    </location>
</feature>
<dbReference type="PROSITE" id="PS50181">
    <property type="entry name" value="FBOX"/>
    <property type="match status" value="2"/>
</dbReference>
<keyword evidence="4" id="KW-1185">Reference proteome</keyword>
<feature type="domain" description="F-box" evidence="2">
    <location>
        <begin position="5"/>
        <end position="52"/>
    </location>
</feature>
<dbReference type="PANTHER" id="PTHR22899:SF0">
    <property type="entry name" value="F-BOX ASSOCIATED DOMAIN-CONTAINING PROTEIN-RELATED"/>
    <property type="match status" value="1"/>
</dbReference>
<evidence type="ECO:0000256" key="1">
    <source>
        <dbReference type="SAM" id="MobiDB-lite"/>
    </source>
</evidence>
<feature type="domain" description="F-box" evidence="2">
    <location>
        <begin position="163"/>
        <end position="212"/>
    </location>
</feature>
<evidence type="ECO:0000313" key="4">
    <source>
        <dbReference type="Proteomes" id="UP000829354"/>
    </source>
</evidence>
<dbReference type="Pfam" id="PF00646">
    <property type="entry name" value="F-box"/>
    <property type="match status" value="2"/>
</dbReference>
<accession>A0AAE9EQP1</accession>
<feature type="compositionally biased region" description="Acidic residues" evidence="1">
    <location>
        <begin position="455"/>
        <end position="473"/>
    </location>
</feature>
<dbReference type="Pfam" id="PF07735">
    <property type="entry name" value="FBA_2"/>
    <property type="match status" value="1"/>
</dbReference>
<dbReference type="EMBL" id="CP092622">
    <property type="protein sequence ID" value="UMM25157.1"/>
    <property type="molecule type" value="Genomic_DNA"/>
</dbReference>
<dbReference type="PANTHER" id="PTHR22899">
    <property type="entry name" value="CYCLIN-RELATED F-BOX FAMILY"/>
    <property type="match status" value="1"/>
</dbReference>
<feature type="compositionally biased region" description="Basic and acidic residues" evidence="1">
    <location>
        <begin position="480"/>
        <end position="492"/>
    </location>
</feature>
<dbReference type="InterPro" id="IPR012885">
    <property type="entry name" value="F-box_Sdz-33"/>
</dbReference>
<feature type="compositionally biased region" description="Acidic residues" evidence="1">
    <location>
        <begin position="493"/>
        <end position="553"/>
    </location>
</feature>
<name>A0AAE9EQP1_CAEBR</name>
<protein>
    <recommendedName>
        <fullName evidence="2">F-box domain-containing protein</fullName>
    </recommendedName>
</protein>
<organism evidence="3 4">
    <name type="scientific">Caenorhabditis briggsae</name>
    <dbReference type="NCBI Taxonomy" id="6238"/>
    <lineage>
        <taxon>Eukaryota</taxon>
        <taxon>Metazoa</taxon>
        <taxon>Ecdysozoa</taxon>
        <taxon>Nematoda</taxon>
        <taxon>Chromadorea</taxon>
        <taxon>Rhabditida</taxon>
        <taxon>Rhabditina</taxon>
        <taxon>Rhabditomorpha</taxon>
        <taxon>Rhabditoidea</taxon>
        <taxon>Rhabditidae</taxon>
        <taxon>Peloderinae</taxon>
        <taxon>Caenorhabditis</taxon>
    </lineage>
</organism>
<sequence>MTTLRFPFLCLPNDLCSKVLKTMDPHEIIIYSLLSKKARSMFKSLRLPISSVQVTMEKRPLIVFQFSSNSIITRLDDDFVRFYVPESTSLFREDLPIIWSKHGKSLGEQRLCYKTNQDQDFPRQEEPNEQDNLSVQNVVRAFLPNAEKLTLIRVPLRDMATHRFPLQRLPYDLRSEVLNTMDYHEIFALSFASKKTLSMVRDLRVKPKWARVNLTSSNQLAVFFDCCFYFFELERPGSKDQILTLNDHPASVEIMGRGYRFGRDTLRLTWSNQGRTIGEWIQQFFSIHQRDTRYEVSFESQKMKFDVQSLRNTFPKLKQISIHCSQEEPNENGISSSENVLRAFMPDIVELLLYRLPRNLSIGSIGMANLNFLELYLNSSLFDLKLEDLLSLNVRHCIININEFSLREISRFFKLWIRGFNSRLGDLHIYGYSKAIPDWNLLLKGLKAVEKEEKEEIVEDEDEEESEDEDEAGEAGAQEVRVEAADAERNPEDEPQEEVLDEAEAVAEEEPDEVAEDSEEDEDDEEYEEEEEDEEGIEDEESELEEYEDEEEPKEAQIAPVAAVPRVVPVPRIAPVVPVAPVAQEEEVPLGKRAGAENADVVKKYIIRNFLGVCAEIETEFNITYYVTVSVKLTVKK</sequence>
<dbReference type="InterPro" id="IPR053222">
    <property type="entry name" value="Zygotic_Embryogenesis-Asso"/>
</dbReference>
<dbReference type="AlphaFoldDB" id="A0AAE9EQP1"/>
<dbReference type="Proteomes" id="UP000829354">
    <property type="component" value="Chromosome III"/>
</dbReference>
<dbReference type="InterPro" id="IPR001810">
    <property type="entry name" value="F-box_dom"/>
</dbReference>
<gene>
    <name evidence="3" type="ORF">L5515_005092</name>
</gene>
<evidence type="ECO:0000313" key="3">
    <source>
        <dbReference type="EMBL" id="UMM25157.1"/>
    </source>
</evidence>